<feature type="transmembrane region" description="Helical" evidence="1">
    <location>
        <begin position="228"/>
        <end position="249"/>
    </location>
</feature>
<keyword evidence="1" id="KW-1133">Transmembrane helix</keyword>
<feature type="transmembrane region" description="Helical" evidence="1">
    <location>
        <begin position="83"/>
        <end position="106"/>
    </location>
</feature>
<feature type="transmembrane region" description="Helical" evidence="1">
    <location>
        <begin position="255"/>
        <end position="272"/>
    </location>
</feature>
<keyword evidence="1" id="KW-0472">Membrane</keyword>
<name>A0ABP6ZQW7_9ACTN</name>
<dbReference type="RefSeq" id="WP_344803875.1">
    <property type="nucleotide sequence ID" value="NZ_BAABAB010000014.1"/>
</dbReference>
<evidence type="ECO:0000256" key="1">
    <source>
        <dbReference type="SAM" id="Phobius"/>
    </source>
</evidence>
<evidence type="ECO:0000313" key="2">
    <source>
        <dbReference type="EMBL" id="GAA3617446.1"/>
    </source>
</evidence>
<dbReference type="Proteomes" id="UP001501490">
    <property type="component" value="Unassembled WGS sequence"/>
</dbReference>
<feature type="transmembrane region" description="Helical" evidence="1">
    <location>
        <begin position="154"/>
        <end position="178"/>
    </location>
</feature>
<keyword evidence="3" id="KW-1185">Reference proteome</keyword>
<feature type="transmembrane region" description="Helical" evidence="1">
    <location>
        <begin position="118"/>
        <end position="142"/>
    </location>
</feature>
<keyword evidence="1" id="KW-0812">Transmembrane</keyword>
<proteinExistence type="predicted"/>
<evidence type="ECO:0000313" key="3">
    <source>
        <dbReference type="Proteomes" id="UP001501490"/>
    </source>
</evidence>
<comment type="caution">
    <text evidence="2">The sequence shown here is derived from an EMBL/GenBank/DDBJ whole genome shotgun (WGS) entry which is preliminary data.</text>
</comment>
<feature type="transmembrane region" description="Helical" evidence="1">
    <location>
        <begin position="198"/>
        <end position="221"/>
    </location>
</feature>
<protein>
    <recommendedName>
        <fullName evidence="4">Membrane proteinase PrsW, cleaves anti-sigma factor RsiW, M82 family</fullName>
    </recommendedName>
</protein>
<feature type="transmembrane region" description="Helical" evidence="1">
    <location>
        <begin position="21"/>
        <end position="44"/>
    </location>
</feature>
<dbReference type="InterPro" id="IPR026898">
    <property type="entry name" value="PrsW"/>
</dbReference>
<sequence length="287" mass="28757">MTDPAGSGPPASPGRRSGLGGWVGAVLAGCGVALFALLRAAYLITGEIHLLPALVVVGTSTVPVGFAAWLWSRYPPMLAGRRVPSAGALVGAGLAGGALALALSGLGEYAAIGTGSSVSPLVVGTVEEVAKLIPAVALVLWYARITADAGLLRVGLLSGVAVGAGFAVLETLGYAYAAAHEQDASLATVDQLLLVRGIFSPATHLTWTALGAAAAAGLVLALQRRRGVVLAVAVLVGTVLAVIATHAVWDRSETVLAHVALAVVGLTALWLVDSRLGRSTTGSRRTG</sequence>
<dbReference type="EMBL" id="BAABAB010000014">
    <property type="protein sequence ID" value="GAA3617446.1"/>
    <property type="molecule type" value="Genomic_DNA"/>
</dbReference>
<gene>
    <name evidence="2" type="ORF">GCM10022236_19530</name>
</gene>
<organism evidence="2 3">
    <name type="scientific">Microlunatus ginsengisoli</name>
    <dbReference type="NCBI Taxonomy" id="363863"/>
    <lineage>
        <taxon>Bacteria</taxon>
        <taxon>Bacillati</taxon>
        <taxon>Actinomycetota</taxon>
        <taxon>Actinomycetes</taxon>
        <taxon>Propionibacteriales</taxon>
        <taxon>Propionibacteriaceae</taxon>
        <taxon>Microlunatus</taxon>
    </lineage>
</organism>
<dbReference type="Pfam" id="PF13367">
    <property type="entry name" value="PrsW-protease"/>
    <property type="match status" value="1"/>
</dbReference>
<feature type="transmembrane region" description="Helical" evidence="1">
    <location>
        <begin position="50"/>
        <end position="71"/>
    </location>
</feature>
<evidence type="ECO:0008006" key="4">
    <source>
        <dbReference type="Google" id="ProtNLM"/>
    </source>
</evidence>
<accession>A0ABP6ZQW7</accession>
<reference evidence="3" key="1">
    <citation type="journal article" date="2019" name="Int. J. Syst. Evol. Microbiol.">
        <title>The Global Catalogue of Microorganisms (GCM) 10K type strain sequencing project: providing services to taxonomists for standard genome sequencing and annotation.</title>
        <authorList>
            <consortium name="The Broad Institute Genomics Platform"/>
            <consortium name="The Broad Institute Genome Sequencing Center for Infectious Disease"/>
            <person name="Wu L."/>
            <person name="Ma J."/>
        </authorList>
    </citation>
    <scope>NUCLEOTIDE SEQUENCE [LARGE SCALE GENOMIC DNA]</scope>
    <source>
        <strain evidence="3">JCM 16929</strain>
    </source>
</reference>